<dbReference type="CDD" id="cd10433">
    <property type="entry name" value="YccA_like"/>
    <property type="match status" value="1"/>
</dbReference>
<dbReference type="Pfam" id="PF01027">
    <property type="entry name" value="Bax1-I"/>
    <property type="match status" value="1"/>
</dbReference>
<feature type="transmembrane region" description="Helical" evidence="6">
    <location>
        <begin position="50"/>
        <end position="70"/>
    </location>
</feature>
<comment type="subcellular location">
    <subcellularLocation>
        <location evidence="1">Cell membrane</location>
        <topology evidence="1">Multi-pass membrane protein</topology>
    </subcellularLocation>
</comment>
<feature type="transmembrane region" description="Helical" evidence="6">
    <location>
        <begin position="26"/>
        <end position="44"/>
    </location>
</feature>
<organism evidence="7 8">
    <name type="scientific">Methylotenera versatilis (strain 301)</name>
    <dbReference type="NCBI Taxonomy" id="666681"/>
    <lineage>
        <taxon>Bacteria</taxon>
        <taxon>Pseudomonadati</taxon>
        <taxon>Pseudomonadota</taxon>
        <taxon>Betaproteobacteria</taxon>
        <taxon>Nitrosomonadales</taxon>
        <taxon>Methylophilaceae</taxon>
        <taxon>Methylotenera</taxon>
    </lineage>
</organism>
<feature type="transmembrane region" description="Helical" evidence="6">
    <location>
        <begin position="168"/>
        <end position="186"/>
    </location>
</feature>
<accession>D7DJQ8</accession>
<keyword evidence="2" id="KW-1003">Cell membrane</keyword>
<dbReference type="EMBL" id="CP002056">
    <property type="protein sequence ID" value="ADI30269.1"/>
    <property type="molecule type" value="Genomic_DNA"/>
</dbReference>
<keyword evidence="8" id="KW-1185">Reference proteome</keyword>
<dbReference type="STRING" id="666681.M301_1897"/>
<evidence type="ECO:0000256" key="5">
    <source>
        <dbReference type="ARBA" id="ARBA00023136"/>
    </source>
</evidence>
<evidence type="ECO:0000256" key="1">
    <source>
        <dbReference type="ARBA" id="ARBA00004651"/>
    </source>
</evidence>
<evidence type="ECO:0000313" key="7">
    <source>
        <dbReference type="EMBL" id="ADI30269.1"/>
    </source>
</evidence>
<dbReference type="eggNOG" id="COG0670">
    <property type="taxonomic scope" value="Bacteria"/>
</dbReference>
<name>D7DJQ8_METV0</name>
<dbReference type="Proteomes" id="UP000000383">
    <property type="component" value="Chromosome"/>
</dbReference>
<dbReference type="GO" id="GO:0005886">
    <property type="term" value="C:plasma membrane"/>
    <property type="evidence" value="ECO:0007669"/>
    <property type="project" value="UniProtKB-SubCell"/>
</dbReference>
<keyword evidence="5 6" id="KW-0472">Membrane</keyword>
<feature type="transmembrane region" description="Helical" evidence="6">
    <location>
        <begin position="82"/>
        <end position="101"/>
    </location>
</feature>
<dbReference type="KEGG" id="meh:M301_1897"/>
<evidence type="ECO:0000256" key="2">
    <source>
        <dbReference type="ARBA" id="ARBA00022475"/>
    </source>
</evidence>
<dbReference type="InterPro" id="IPR006214">
    <property type="entry name" value="Bax_inhibitor_1-related"/>
</dbReference>
<feature type="transmembrane region" description="Helical" evidence="6">
    <location>
        <begin position="206"/>
        <end position="226"/>
    </location>
</feature>
<evidence type="ECO:0000313" key="8">
    <source>
        <dbReference type="Proteomes" id="UP000000383"/>
    </source>
</evidence>
<dbReference type="AlphaFoldDB" id="D7DJQ8"/>
<proteinExistence type="inferred from homology"/>
<evidence type="ECO:0000256" key="4">
    <source>
        <dbReference type="ARBA" id="ARBA00022989"/>
    </source>
</evidence>
<protein>
    <recommendedName>
        <fullName evidence="9">FtsH-interacting integral membrane protein</fullName>
    </recommendedName>
</protein>
<feature type="transmembrane region" description="Helical" evidence="6">
    <location>
        <begin position="145"/>
        <end position="162"/>
    </location>
</feature>
<evidence type="ECO:0000256" key="3">
    <source>
        <dbReference type="ARBA" id="ARBA00022692"/>
    </source>
</evidence>
<dbReference type="RefSeq" id="WP_013148581.1">
    <property type="nucleotide sequence ID" value="NC_014207.1"/>
</dbReference>
<evidence type="ECO:0008006" key="9">
    <source>
        <dbReference type="Google" id="ProtNLM"/>
    </source>
</evidence>
<evidence type="ECO:0000256" key="6">
    <source>
        <dbReference type="RuleBase" id="RU004379"/>
    </source>
</evidence>
<dbReference type="PANTHER" id="PTHR23291:SF115">
    <property type="entry name" value="MODULATOR OF FTSH PROTEASE YCCA"/>
    <property type="match status" value="1"/>
</dbReference>
<comment type="similarity">
    <text evidence="6">Belongs to the BI1 family.</text>
</comment>
<sequence>MFDNTPVLGRSESAQMVTNKVLRNTYALLGLSLIPTVIGAYFGLQIDFSFIALHPFIFGIGYLAVMFGMFKLIDANKNSSVGVWLLLGVTFLFGLMLGPILQHALHLSNGGQIVGLAAAGTGITFLSLAAIASSPARDFNYLGKFLFIGLILAIIASLANAFLHIPVLSLAISGISVIIFSGYILYDVNQIVRGGQTNYVMATLNLYLDIYNIFVNLLNILMALMGNRD</sequence>
<gene>
    <name evidence="7" type="ordered locus">M301_1897</name>
</gene>
<dbReference type="HOGENOM" id="CLU_058671_2_1_4"/>
<feature type="transmembrane region" description="Helical" evidence="6">
    <location>
        <begin position="113"/>
        <end position="133"/>
    </location>
</feature>
<dbReference type="PANTHER" id="PTHR23291">
    <property type="entry name" value="BAX INHIBITOR-RELATED"/>
    <property type="match status" value="1"/>
</dbReference>
<reference evidence="7 8" key="2">
    <citation type="journal article" date="2011" name="J. Bacteriol.">
        <title>Genomes of three methylotrophs from a single niche uncover genetic and metabolic divergence of Methylophilaceae.</title>
        <authorList>
            <person name="Lapidus A."/>
            <person name="Clum A."/>
            <person name="Labutti K."/>
            <person name="Kaluzhnaya M.G."/>
            <person name="Lim S."/>
            <person name="Beck D.A."/>
            <person name="Glavina Del Rio T."/>
            <person name="Nolan M."/>
            <person name="Mavromatis K."/>
            <person name="Huntemann M."/>
            <person name="Lucas S."/>
            <person name="Lidstrom M.E."/>
            <person name="Ivanova N."/>
            <person name="Chistoserdova L."/>
        </authorList>
    </citation>
    <scope>NUCLEOTIDE SEQUENCE [LARGE SCALE GENOMIC DNA]</scope>
    <source>
        <strain evidence="7 8">301</strain>
    </source>
</reference>
<keyword evidence="3 6" id="KW-0812">Transmembrane</keyword>
<reference evidence="8" key="1">
    <citation type="submission" date="2010-05" db="EMBL/GenBank/DDBJ databases">
        <title>Complete sequence of Methylotenera sp. 301.</title>
        <authorList>
            <person name="Lucas S."/>
            <person name="Copeland A."/>
            <person name="Lapidus A."/>
            <person name="Cheng J.-F."/>
            <person name="Bruce D."/>
            <person name="Goodwin L."/>
            <person name="Pitluck S."/>
            <person name="Clum A."/>
            <person name="Land M."/>
            <person name="Hauser L."/>
            <person name="Kyrpides N."/>
            <person name="Ivanova N."/>
            <person name="Chistoservova L."/>
            <person name="Kalyuzhnaya M."/>
            <person name="Woyke T."/>
        </authorList>
    </citation>
    <scope>NUCLEOTIDE SEQUENCE [LARGE SCALE GENOMIC DNA]</scope>
    <source>
        <strain evidence="8">301</strain>
    </source>
</reference>
<keyword evidence="4 6" id="KW-1133">Transmembrane helix</keyword>
<dbReference type="OrthoDB" id="9813298at2"/>